<keyword evidence="2" id="KW-0805">Transcription regulation</keyword>
<dbReference type="InterPro" id="IPR039425">
    <property type="entry name" value="RNA_pol_sigma-70-like"/>
</dbReference>
<keyword evidence="4" id="KW-0804">Transcription</keyword>
<evidence type="ECO:0000259" key="6">
    <source>
        <dbReference type="Pfam" id="PF08281"/>
    </source>
</evidence>
<organism evidence="7 8">
    <name type="scientific">Pedobacter polaris</name>
    <dbReference type="NCBI Taxonomy" id="2571273"/>
    <lineage>
        <taxon>Bacteria</taxon>
        <taxon>Pseudomonadati</taxon>
        <taxon>Bacteroidota</taxon>
        <taxon>Sphingobacteriia</taxon>
        <taxon>Sphingobacteriales</taxon>
        <taxon>Sphingobacteriaceae</taxon>
        <taxon>Pedobacter</taxon>
    </lineage>
</organism>
<dbReference type="Gene3D" id="1.10.1740.10">
    <property type="match status" value="1"/>
</dbReference>
<dbReference type="InterPro" id="IPR013324">
    <property type="entry name" value="RNA_pol_sigma_r3/r4-like"/>
</dbReference>
<sequence>MAKKEISVFIQQWLAGDEPSFGEILEFYYPRLLASSLRMVPIREDAEELVMNAMLKIWQYRHRMSEVRQFDNYLFGILRQQVVTLSRKRVMLIQNIEELPLADLGTVAHPEFALAEVLSRYRAALDKLSPKQREVFLALREHDQSRKETAERTGMSIHTVNSHMNTALKILRQEMKEYPEALVGILVGSSFFQ</sequence>
<reference evidence="7 8" key="1">
    <citation type="submission" date="2019-04" db="EMBL/GenBank/DDBJ databases">
        <title>Pedobacter sp. RP-3-22 sp. nov., isolated from Arctic soil.</title>
        <authorList>
            <person name="Dahal R.H."/>
            <person name="Kim D.-U."/>
        </authorList>
    </citation>
    <scope>NUCLEOTIDE SEQUENCE [LARGE SCALE GENOMIC DNA]</scope>
    <source>
        <strain evidence="7 8">RP-3-22</strain>
    </source>
</reference>
<name>A0A4U1CMV3_9SPHI</name>
<dbReference type="OrthoDB" id="711087at2"/>
<evidence type="ECO:0000256" key="4">
    <source>
        <dbReference type="ARBA" id="ARBA00023163"/>
    </source>
</evidence>
<dbReference type="Gene3D" id="1.10.10.10">
    <property type="entry name" value="Winged helix-like DNA-binding domain superfamily/Winged helix DNA-binding domain"/>
    <property type="match status" value="1"/>
</dbReference>
<dbReference type="SUPFAM" id="SSF88946">
    <property type="entry name" value="Sigma2 domain of RNA polymerase sigma factors"/>
    <property type="match status" value="1"/>
</dbReference>
<dbReference type="Pfam" id="PF08281">
    <property type="entry name" value="Sigma70_r4_2"/>
    <property type="match status" value="1"/>
</dbReference>
<dbReference type="EMBL" id="SWBR01000004">
    <property type="protein sequence ID" value="TKC06653.1"/>
    <property type="molecule type" value="Genomic_DNA"/>
</dbReference>
<keyword evidence="3" id="KW-0731">Sigma factor</keyword>
<evidence type="ECO:0000256" key="2">
    <source>
        <dbReference type="ARBA" id="ARBA00023015"/>
    </source>
</evidence>
<dbReference type="InterPro" id="IPR036388">
    <property type="entry name" value="WH-like_DNA-bd_sf"/>
</dbReference>
<proteinExistence type="inferred from homology"/>
<evidence type="ECO:0000313" key="8">
    <source>
        <dbReference type="Proteomes" id="UP000309488"/>
    </source>
</evidence>
<evidence type="ECO:0000313" key="7">
    <source>
        <dbReference type="EMBL" id="TKC06653.1"/>
    </source>
</evidence>
<keyword evidence="8" id="KW-1185">Reference proteome</keyword>
<protein>
    <submittedName>
        <fullName evidence="7">Sigma-70 family RNA polymerase sigma factor</fullName>
    </submittedName>
</protein>
<dbReference type="GO" id="GO:0003677">
    <property type="term" value="F:DNA binding"/>
    <property type="evidence" value="ECO:0007669"/>
    <property type="project" value="InterPro"/>
</dbReference>
<dbReference type="GO" id="GO:0006352">
    <property type="term" value="P:DNA-templated transcription initiation"/>
    <property type="evidence" value="ECO:0007669"/>
    <property type="project" value="InterPro"/>
</dbReference>
<dbReference type="InterPro" id="IPR014284">
    <property type="entry name" value="RNA_pol_sigma-70_dom"/>
</dbReference>
<dbReference type="InterPro" id="IPR013325">
    <property type="entry name" value="RNA_pol_sigma_r2"/>
</dbReference>
<evidence type="ECO:0000256" key="1">
    <source>
        <dbReference type="ARBA" id="ARBA00010641"/>
    </source>
</evidence>
<dbReference type="SUPFAM" id="SSF88659">
    <property type="entry name" value="Sigma3 and sigma4 domains of RNA polymerase sigma factors"/>
    <property type="match status" value="1"/>
</dbReference>
<dbReference type="Pfam" id="PF04542">
    <property type="entry name" value="Sigma70_r2"/>
    <property type="match status" value="1"/>
</dbReference>
<dbReference type="PANTHER" id="PTHR43133">
    <property type="entry name" value="RNA POLYMERASE ECF-TYPE SIGMA FACTO"/>
    <property type="match status" value="1"/>
</dbReference>
<feature type="domain" description="RNA polymerase sigma factor 70 region 4 type 2" evidence="6">
    <location>
        <begin position="120"/>
        <end position="169"/>
    </location>
</feature>
<dbReference type="Proteomes" id="UP000309488">
    <property type="component" value="Unassembled WGS sequence"/>
</dbReference>
<accession>A0A4U1CMV3</accession>
<comment type="caution">
    <text evidence="7">The sequence shown here is derived from an EMBL/GenBank/DDBJ whole genome shotgun (WGS) entry which is preliminary data.</text>
</comment>
<dbReference type="RefSeq" id="WP_136842848.1">
    <property type="nucleotide sequence ID" value="NZ_SWBR01000004.1"/>
</dbReference>
<dbReference type="PANTHER" id="PTHR43133:SF46">
    <property type="entry name" value="RNA POLYMERASE SIGMA-70 FACTOR ECF SUBFAMILY"/>
    <property type="match status" value="1"/>
</dbReference>
<dbReference type="GO" id="GO:0016987">
    <property type="term" value="F:sigma factor activity"/>
    <property type="evidence" value="ECO:0007669"/>
    <property type="project" value="UniProtKB-KW"/>
</dbReference>
<gene>
    <name evidence="7" type="ORF">FA048_15725</name>
</gene>
<dbReference type="InterPro" id="IPR013249">
    <property type="entry name" value="RNA_pol_sigma70_r4_t2"/>
</dbReference>
<comment type="similarity">
    <text evidence="1">Belongs to the sigma-70 factor family. ECF subfamily.</text>
</comment>
<evidence type="ECO:0000256" key="3">
    <source>
        <dbReference type="ARBA" id="ARBA00023082"/>
    </source>
</evidence>
<dbReference type="InterPro" id="IPR007627">
    <property type="entry name" value="RNA_pol_sigma70_r2"/>
</dbReference>
<dbReference type="AlphaFoldDB" id="A0A4U1CMV3"/>
<evidence type="ECO:0000259" key="5">
    <source>
        <dbReference type="Pfam" id="PF04542"/>
    </source>
</evidence>
<dbReference type="NCBIfam" id="TIGR02937">
    <property type="entry name" value="sigma70-ECF"/>
    <property type="match status" value="1"/>
</dbReference>
<feature type="domain" description="RNA polymerase sigma-70 region 2" evidence="5">
    <location>
        <begin position="28"/>
        <end position="89"/>
    </location>
</feature>